<keyword evidence="1" id="KW-0802">TPR repeat</keyword>
<dbReference type="HOGENOM" id="CLU_014101_1_0_1"/>
<feature type="repeat" description="TPR" evidence="1">
    <location>
        <begin position="63"/>
        <end position="96"/>
    </location>
</feature>
<dbReference type="PANTHER" id="PTHR44749">
    <property type="entry name" value="SUPPRESSOR OF RPS4-RLD 1"/>
    <property type="match status" value="1"/>
</dbReference>
<reference evidence="3" key="3">
    <citation type="submission" date="2016-03" db="UniProtKB">
        <authorList>
            <consortium name="EnsemblProtists"/>
        </authorList>
    </citation>
    <scope>IDENTIFICATION</scope>
</reference>
<dbReference type="GeneID" id="17308071"/>
<evidence type="ECO:0000313" key="4">
    <source>
        <dbReference type="Proteomes" id="UP000011087"/>
    </source>
</evidence>
<dbReference type="InterPro" id="IPR011990">
    <property type="entry name" value="TPR-like_helical_dom_sf"/>
</dbReference>
<evidence type="ECO:0000313" key="3">
    <source>
        <dbReference type="EnsemblProtists" id="EKX51437"/>
    </source>
</evidence>
<reference evidence="2 4" key="1">
    <citation type="journal article" date="2012" name="Nature">
        <title>Algal genomes reveal evolutionary mosaicism and the fate of nucleomorphs.</title>
        <authorList>
            <consortium name="DOE Joint Genome Institute"/>
            <person name="Curtis B.A."/>
            <person name="Tanifuji G."/>
            <person name="Burki F."/>
            <person name="Gruber A."/>
            <person name="Irimia M."/>
            <person name="Maruyama S."/>
            <person name="Arias M.C."/>
            <person name="Ball S.G."/>
            <person name="Gile G.H."/>
            <person name="Hirakawa Y."/>
            <person name="Hopkins J.F."/>
            <person name="Kuo A."/>
            <person name="Rensing S.A."/>
            <person name="Schmutz J."/>
            <person name="Symeonidi A."/>
            <person name="Elias M."/>
            <person name="Eveleigh R.J."/>
            <person name="Herman E.K."/>
            <person name="Klute M.J."/>
            <person name="Nakayama T."/>
            <person name="Obornik M."/>
            <person name="Reyes-Prieto A."/>
            <person name="Armbrust E.V."/>
            <person name="Aves S.J."/>
            <person name="Beiko R.G."/>
            <person name="Coutinho P."/>
            <person name="Dacks J.B."/>
            <person name="Durnford D.G."/>
            <person name="Fast N.M."/>
            <person name="Green B.R."/>
            <person name="Grisdale C.J."/>
            <person name="Hempel F."/>
            <person name="Henrissat B."/>
            <person name="Hoppner M.P."/>
            <person name="Ishida K."/>
            <person name="Kim E."/>
            <person name="Koreny L."/>
            <person name="Kroth P.G."/>
            <person name="Liu Y."/>
            <person name="Malik S.B."/>
            <person name="Maier U.G."/>
            <person name="McRose D."/>
            <person name="Mock T."/>
            <person name="Neilson J.A."/>
            <person name="Onodera N.T."/>
            <person name="Poole A.M."/>
            <person name="Pritham E.J."/>
            <person name="Richards T.A."/>
            <person name="Rocap G."/>
            <person name="Roy S.W."/>
            <person name="Sarai C."/>
            <person name="Schaack S."/>
            <person name="Shirato S."/>
            <person name="Slamovits C.H."/>
            <person name="Spencer D.F."/>
            <person name="Suzuki S."/>
            <person name="Worden A.Z."/>
            <person name="Zauner S."/>
            <person name="Barry K."/>
            <person name="Bell C."/>
            <person name="Bharti A.K."/>
            <person name="Crow J.A."/>
            <person name="Grimwood J."/>
            <person name="Kramer R."/>
            <person name="Lindquist E."/>
            <person name="Lucas S."/>
            <person name="Salamov A."/>
            <person name="McFadden G.I."/>
            <person name="Lane C.E."/>
            <person name="Keeling P.J."/>
            <person name="Gray M.W."/>
            <person name="Grigoriev I.V."/>
            <person name="Archibald J.M."/>
        </authorList>
    </citation>
    <scope>NUCLEOTIDE SEQUENCE</scope>
    <source>
        <strain evidence="2 4">CCMP2712</strain>
    </source>
</reference>
<dbReference type="Pfam" id="PF13432">
    <property type="entry name" value="TPR_16"/>
    <property type="match status" value="2"/>
</dbReference>
<feature type="repeat" description="TPR" evidence="1">
    <location>
        <begin position="131"/>
        <end position="164"/>
    </location>
</feature>
<dbReference type="RefSeq" id="XP_005838417.1">
    <property type="nucleotide sequence ID" value="XM_005838360.1"/>
</dbReference>
<dbReference type="PROSITE" id="PS50005">
    <property type="entry name" value="TPR"/>
    <property type="match status" value="4"/>
</dbReference>
<feature type="repeat" description="TPR" evidence="1">
    <location>
        <begin position="97"/>
        <end position="130"/>
    </location>
</feature>
<proteinExistence type="predicted"/>
<dbReference type="SMART" id="SM00028">
    <property type="entry name" value="TPR"/>
    <property type="match status" value="5"/>
</dbReference>
<dbReference type="PaxDb" id="55529-EKX51437"/>
<sequence length="682" mass="77695">MQGNLAAAAKDFSRAVDADPNVADAWKRRGQTRAALGFDQEAIKDLTKAASLSPDHEYAYLTCDFFFQRGIVYHKMMDFRKALTDFRKALNIDGSSPITWNFVGLCENSLGRTREAIIAYERATQLDPNMKEAWANLGQAYRDAGDRQNAEKYFAMAEKLDPNYVHCYHLRGLLFYGCGEIRLALHDFSRGHECDRNDKNCFLMKAVCKHSLGDMSGAISEYTLLLKMDPVRKELMVAAGHLCYYQRELAIYLQKHLDVNLISFNADVELDAYFKESYCKRDPTNHPRLCNYIPQKPATSKIPDVKMVDKTGVKEVDELVELSRRFGPLIQLRSAGFLSNLRQHRMCGLAILHMAQQAKAWWQSGSTAETVANGSRRYDLYFDVKGSSKDCGKKHAFGWRDFMDISVKWRQISEPNDPVFWIDLMAPEVFAEGFGLQTPMVTGQMNVVRYYPYFERARDVVKKLIEESGACNVHDQRFMLPPNKIDQLREAKTCQDLWEVMQQGFYVETPCHSVARPGEIMAGTRITLLQKPPDGFDFTIRTPGTPPRWVEMDKEMAHAWSLLTEEARRQPEPDLDRFTDLALTFYFYWVNFGPLSRGTAACGYIAFFALMLSIGIEVQTSPPEGTQVDWPAILSPTPAGFIDEVKSWIYPSRKRCDILETAPAVGEVLATPRRMLEALNCK</sequence>
<dbReference type="PANTHER" id="PTHR44749:SF1">
    <property type="entry name" value="TETRATRICOPEPTIDE-LIKE HELICAL DOMAIN-CONTAINING PROTEIN"/>
    <property type="match status" value="1"/>
</dbReference>
<dbReference type="KEGG" id="gtt:GUITHDRAFT_66029"/>
<gene>
    <name evidence="2" type="ORF">GUITHDRAFT_66029</name>
</gene>
<accession>L1JSL7</accession>
<feature type="repeat" description="TPR" evidence="1">
    <location>
        <begin position="23"/>
        <end position="56"/>
    </location>
</feature>
<dbReference type="InterPro" id="IPR044650">
    <property type="entry name" value="SRFR1-like"/>
</dbReference>
<dbReference type="eggNOG" id="KOG1124">
    <property type="taxonomic scope" value="Eukaryota"/>
</dbReference>
<keyword evidence="4" id="KW-1185">Reference proteome</keyword>
<name>L1JSL7_GUITC</name>
<dbReference type="Proteomes" id="UP000011087">
    <property type="component" value="Unassembled WGS sequence"/>
</dbReference>
<dbReference type="EnsemblProtists" id="EKX51437">
    <property type="protein sequence ID" value="EKX51437"/>
    <property type="gene ID" value="GUITHDRAFT_66029"/>
</dbReference>
<dbReference type="EMBL" id="JH992975">
    <property type="protein sequence ID" value="EKX51437.1"/>
    <property type="molecule type" value="Genomic_DNA"/>
</dbReference>
<dbReference type="OrthoDB" id="10265818at2759"/>
<dbReference type="GO" id="GO:0045892">
    <property type="term" value="P:negative regulation of DNA-templated transcription"/>
    <property type="evidence" value="ECO:0007669"/>
    <property type="project" value="InterPro"/>
</dbReference>
<dbReference type="OMA" id="KEMALYT"/>
<dbReference type="STRING" id="905079.L1JSL7"/>
<protein>
    <submittedName>
        <fullName evidence="2 3">Uncharacterized protein</fullName>
    </submittedName>
</protein>
<evidence type="ECO:0000313" key="2">
    <source>
        <dbReference type="EMBL" id="EKX51437.1"/>
    </source>
</evidence>
<organism evidence="2">
    <name type="scientific">Guillardia theta (strain CCMP2712)</name>
    <name type="common">Cryptophyte</name>
    <dbReference type="NCBI Taxonomy" id="905079"/>
    <lineage>
        <taxon>Eukaryota</taxon>
        <taxon>Cryptophyceae</taxon>
        <taxon>Pyrenomonadales</taxon>
        <taxon>Geminigeraceae</taxon>
        <taxon>Guillardia</taxon>
    </lineage>
</organism>
<dbReference type="Gene3D" id="1.25.40.10">
    <property type="entry name" value="Tetratricopeptide repeat domain"/>
    <property type="match status" value="3"/>
</dbReference>
<evidence type="ECO:0000256" key="1">
    <source>
        <dbReference type="PROSITE-ProRule" id="PRU00339"/>
    </source>
</evidence>
<dbReference type="InterPro" id="IPR019734">
    <property type="entry name" value="TPR_rpt"/>
</dbReference>
<dbReference type="SUPFAM" id="SSF48452">
    <property type="entry name" value="TPR-like"/>
    <property type="match status" value="2"/>
</dbReference>
<reference evidence="4" key="2">
    <citation type="submission" date="2012-11" db="EMBL/GenBank/DDBJ databases">
        <authorList>
            <person name="Kuo A."/>
            <person name="Curtis B.A."/>
            <person name="Tanifuji G."/>
            <person name="Burki F."/>
            <person name="Gruber A."/>
            <person name="Irimia M."/>
            <person name="Maruyama S."/>
            <person name="Arias M.C."/>
            <person name="Ball S.G."/>
            <person name="Gile G.H."/>
            <person name="Hirakawa Y."/>
            <person name="Hopkins J.F."/>
            <person name="Rensing S.A."/>
            <person name="Schmutz J."/>
            <person name="Symeonidi A."/>
            <person name="Elias M."/>
            <person name="Eveleigh R.J."/>
            <person name="Herman E.K."/>
            <person name="Klute M.J."/>
            <person name="Nakayama T."/>
            <person name="Obornik M."/>
            <person name="Reyes-Prieto A."/>
            <person name="Armbrust E.V."/>
            <person name="Aves S.J."/>
            <person name="Beiko R.G."/>
            <person name="Coutinho P."/>
            <person name="Dacks J.B."/>
            <person name="Durnford D.G."/>
            <person name="Fast N.M."/>
            <person name="Green B.R."/>
            <person name="Grisdale C."/>
            <person name="Hempe F."/>
            <person name="Henrissat B."/>
            <person name="Hoppner M.P."/>
            <person name="Ishida K.-I."/>
            <person name="Kim E."/>
            <person name="Koreny L."/>
            <person name="Kroth P.G."/>
            <person name="Liu Y."/>
            <person name="Malik S.-B."/>
            <person name="Maier U.G."/>
            <person name="McRose D."/>
            <person name="Mock T."/>
            <person name="Neilson J.A."/>
            <person name="Onodera N.T."/>
            <person name="Poole A.M."/>
            <person name="Pritham E.J."/>
            <person name="Richards T.A."/>
            <person name="Rocap G."/>
            <person name="Roy S.W."/>
            <person name="Sarai C."/>
            <person name="Schaack S."/>
            <person name="Shirato S."/>
            <person name="Slamovits C.H."/>
            <person name="Spencer D.F."/>
            <person name="Suzuki S."/>
            <person name="Worden A.Z."/>
            <person name="Zauner S."/>
            <person name="Barry K."/>
            <person name="Bell C."/>
            <person name="Bharti A.K."/>
            <person name="Crow J.A."/>
            <person name="Grimwood J."/>
            <person name="Kramer R."/>
            <person name="Lindquist E."/>
            <person name="Lucas S."/>
            <person name="Salamov A."/>
            <person name="McFadden G.I."/>
            <person name="Lane C.E."/>
            <person name="Keeling P.J."/>
            <person name="Gray M.W."/>
            <person name="Grigoriev I.V."/>
            <person name="Archibald J.M."/>
        </authorList>
    </citation>
    <scope>NUCLEOTIDE SEQUENCE</scope>
    <source>
        <strain evidence="4">CCMP2712</strain>
    </source>
</reference>
<dbReference type="AlphaFoldDB" id="L1JSL7"/>